<dbReference type="EMBL" id="JBHMAG010000009">
    <property type="protein sequence ID" value="MFB9752305.1"/>
    <property type="molecule type" value="Genomic_DNA"/>
</dbReference>
<organism evidence="2 3">
    <name type="scientific">Paenibacillus hodogayensis</name>
    <dbReference type="NCBI Taxonomy" id="279208"/>
    <lineage>
        <taxon>Bacteria</taxon>
        <taxon>Bacillati</taxon>
        <taxon>Bacillota</taxon>
        <taxon>Bacilli</taxon>
        <taxon>Bacillales</taxon>
        <taxon>Paenibacillaceae</taxon>
        <taxon>Paenibacillus</taxon>
    </lineage>
</organism>
<gene>
    <name evidence="2" type="ORF">ACFFNY_12125</name>
</gene>
<proteinExistence type="predicted"/>
<dbReference type="Gene3D" id="3.40.50.720">
    <property type="entry name" value="NAD(P)-binding Rossmann-like Domain"/>
    <property type="match status" value="1"/>
</dbReference>
<name>A0ABV5VVL5_9BACL</name>
<dbReference type="Pfam" id="PF01408">
    <property type="entry name" value="GFO_IDH_MocA"/>
    <property type="match status" value="1"/>
</dbReference>
<feature type="domain" description="Gfo/Idh/MocA-like oxidoreductase N-terminal" evidence="1">
    <location>
        <begin position="73"/>
        <end position="151"/>
    </location>
</feature>
<evidence type="ECO:0000259" key="1">
    <source>
        <dbReference type="Pfam" id="PF01408"/>
    </source>
</evidence>
<evidence type="ECO:0000313" key="2">
    <source>
        <dbReference type="EMBL" id="MFB9752305.1"/>
    </source>
</evidence>
<accession>A0ABV5VVL5</accession>
<dbReference type="InterPro" id="IPR000683">
    <property type="entry name" value="Gfo/Idh/MocA-like_OxRdtase_N"/>
</dbReference>
<reference evidence="2 3" key="1">
    <citation type="submission" date="2024-09" db="EMBL/GenBank/DDBJ databases">
        <authorList>
            <person name="Sun Q."/>
            <person name="Mori K."/>
        </authorList>
    </citation>
    <scope>NUCLEOTIDE SEQUENCE [LARGE SCALE GENOMIC DNA]</scope>
    <source>
        <strain evidence="2 3">JCM 12520</strain>
    </source>
</reference>
<dbReference type="Proteomes" id="UP001589619">
    <property type="component" value="Unassembled WGS sequence"/>
</dbReference>
<sequence>MTERKSAGSSAGGPLVERDTIRLAVLGMVDGNGHPYSWSAMFNGYDPDEMKHCPYPGIPVYLDKEPKHTLRIRGANVTHIWTDDPEDAVRVSRASLIPHIADRPEDVIGHVDAVIIATDKGHEHVERCRPFVEAGLPVFVDKPLTDNEADLLVFADWVRQGKAIMSSSSMRYCKEFMPYRISTSELGELRFASITTPKSWERYGIHALEGIYPIVGPGFVSVRNVGSERQNIVHLKHECGADIVVAATADMYGAFGLLQLCGTAGHAVTKIQDTFYSFKTQLQAFVDYLRSGERPFPFEETIELMKLVIAGIRSREQGGREVSLSEIAPKL</sequence>
<dbReference type="SUPFAM" id="SSF51735">
    <property type="entry name" value="NAD(P)-binding Rossmann-fold domains"/>
    <property type="match status" value="1"/>
</dbReference>
<protein>
    <submittedName>
        <fullName evidence="2">Gfo/Idh/MocA family protein</fullName>
    </submittedName>
</protein>
<evidence type="ECO:0000313" key="3">
    <source>
        <dbReference type="Proteomes" id="UP001589619"/>
    </source>
</evidence>
<dbReference type="InterPro" id="IPR036291">
    <property type="entry name" value="NAD(P)-bd_dom_sf"/>
</dbReference>
<comment type="caution">
    <text evidence="2">The sequence shown here is derived from an EMBL/GenBank/DDBJ whole genome shotgun (WGS) entry which is preliminary data.</text>
</comment>
<keyword evidence="3" id="KW-1185">Reference proteome</keyword>
<dbReference type="RefSeq" id="WP_344911271.1">
    <property type="nucleotide sequence ID" value="NZ_BAAAYO010000010.1"/>
</dbReference>